<sequence>MHKNNGHVPQAGSSRESEGGQDASVNQPTQPREPTEEQKMTLWQGRAQQQMQLSLRSERGTEWMLLQSPVQREQQLRKEKERETICRHLK</sequence>
<evidence type="ECO:0000256" key="1">
    <source>
        <dbReference type="SAM" id="MobiDB-lite"/>
    </source>
</evidence>
<feature type="region of interest" description="Disordered" evidence="1">
    <location>
        <begin position="71"/>
        <end position="90"/>
    </location>
</feature>
<feature type="compositionally biased region" description="Polar residues" evidence="1">
    <location>
        <begin position="23"/>
        <end position="32"/>
    </location>
</feature>
<feature type="compositionally biased region" description="Basic and acidic residues" evidence="1">
    <location>
        <begin position="74"/>
        <end position="90"/>
    </location>
</feature>
<organism evidence="2 3">
    <name type="scientific">Huso huso</name>
    <name type="common">Beluga</name>
    <name type="synonym">Acipenser huso</name>
    <dbReference type="NCBI Taxonomy" id="61971"/>
    <lineage>
        <taxon>Eukaryota</taxon>
        <taxon>Metazoa</taxon>
        <taxon>Chordata</taxon>
        <taxon>Craniata</taxon>
        <taxon>Vertebrata</taxon>
        <taxon>Euteleostomi</taxon>
        <taxon>Actinopterygii</taxon>
        <taxon>Chondrostei</taxon>
        <taxon>Acipenseriformes</taxon>
        <taxon>Acipenseridae</taxon>
        <taxon>Huso</taxon>
    </lineage>
</organism>
<comment type="caution">
    <text evidence="2">The sequence shown here is derived from an EMBL/GenBank/DDBJ whole genome shotgun (WGS) entry which is preliminary data.</text>
</comment>
<name>A0ABR0ZD79_HUSHU</name>
<evidence type="ECO:0000313" key="2">
    <source>
        <dbReference type="EMBL" id="KAK6482751.1"/>
    </source>
</evidence>
<dbReference type="Proteomes" id="UP001369086">
    <property type="component" value="Unassembled WGS sequence"/>
</dbReference>
<dbReference type="EMBL" id="JAHFZB010000013">
    <property type="protein sequence ID" value="KAK6482751.1"/>
    <property type="molecule type" value="Genomic_DNA"/>
</dbReference>
<gene>
    <name evidence="2" type="ORF">HHUSO_G15839</name>
</gene>
<reference evidence="2 3" key="1">
    <citation type="submission" date="2021-05" db="EMBL/GenBank/DDBJ databases">
        <authorList>
            <person name="Zahm M."/>
            <person name="Klopp C."/>
            <person name="Cabau C."/>
            <person name="Kuhl H."/>
            <person name="Suciu R."/>
            <person name="Ciorpac M."/>
            <person name="Holostenco D."/>
            <person name="Gessner J."/>
            <person name="Wuertz S."/>
            <person name="Hohne C."/>
            <person name="Stock M."/>
            <person name="Gislard M."/>
            <person name="Lluch J."/>
            <person name="Milhes M."/>
            <person name="Lampietro C."/>
            <person name="Lopez Roques C."/>
            <person name="Donnadieu C."/>
            <person name="Du K."/>
            <person name="Schartl M."/>
            <person name="Guiguen Y."/>
        </authorList>
    </citation>
    <scope>NUCLEOTIDE SEQUENCE [LARGE SCALE GENOMIC DNA]</scope>
    <source>
        <strain evidence="2">Hh-F2</strain>
        <tissue evidence="2">Blood</tissue>
    </source>
</reference>
<evidence type="ECO:0000313" key="3">
    <source>
        <dbReference type="Proteomes" id="UP001369086"/>
    </source>
</evidence>
<protein>
    <submittedName>
        <fullName evidence="2">Uncharacterized protein</fullName>
    </submittedName>
</protein>
<feature type="region of interest" description="Disordered" evidence="1">
    <location>
        <begin position="1"/>
        <end position="53"/>
    </location>
</feature>
<accession>A0ABR0ZD79</accession>
<keyword evidence="3" id="KW-1185">Reference proteome</keyword>
<proteinExistence type="predicted"/>